<name>A0A6A4PIV4_LUPAL</name>
<dbReference type="OrthoDB" id="438440at2759"/>
<gene>
    <name evidence="1" type="ORF">Lalb_Chr13g0298221</name>
</gene>
<dbReference type="Proteomes" id="UP000447434">
    <property type="component" value="Chromosome 13"/>
</dbReference>
<comment type="caution">
    <text evidence="1">The sequence shown here is derived from an EMBL/GenBank/DDBJ whole genome shotgun (WGS) entry which is preliminary data.</text>
</comment>
<evidence type="ECO:0000313" key="2">
    <source>
        <dbReference type="Proteomes" id="UP000447434"/>
    </source>
</evidence>
<proteinExistence type="predicted"/>
<dbReference type="PANTHER" id="PTHR46023:SF6">
    <property type="entry name" value="LIPASE CLASS 3 FAMILY PROTEIN"/>
    <property type="match status" value="1"/>
</dbReference>
<keyword evidence="2" id="KW-1185">Reference proteome</keyword>
<dbReference type="PANTHER" id="PTHR46023">
    <property type="entry name" value="LIPASE CLASS 3 PROTEIN-LIKE"/>
    <property type="match status" value="1"/>
</dbReference>
<dbReference type="EMBL" id="WOCE01000013">
    <property type="protein sequence ID" value="KAE9601475.1"/>
    <property type="molecule type" value="Genomic_DNA"/>
</dbReference>
<protein>
    <submittedName>
        <fullName evidence="1">Uncharacterized protein</fullName>
    </submittedName>
</protein>
<accession>A0A6A4PIV4</accession>
<organism evidence="1 2">
    <name type="scientific">Lupinus albus</name>
    <name type="common">White lupine</name>
    <name type="synonym">Lupinus termis</name>
    <dbReference type="NCBI Taxonomy" id="3870"/>
    <lineage>
        <taxon>Eukaryota</taxon>
        <taxon>Viridiplantae</taxon>
        <taxon>Streptophyta</taxon>
        <taxon>Embryophyta</taxon>
        <taxon>Tracheophyta</taxon>
        <taxon>Spermatophyta</taxon>
        <taxon>Magnoliopsida</taxon>
        <taxon>eudicotyledons</taxon>
        <taxon>Gunneridae</taxon>
        <taxon>Pentapetalae</taxon>
        <taxon>rosids</taxon>
        <taxon>fabids</taxon>
        <taxon>Fabales</taxon>
        <taxon>Fabaceae</taxon>
        <taxon>Papilionoideae</taxon>
        <taxon>50 kb inversion clade</taxon>
        <taxon>genistoids sensu lato</taxon>
        <taxon>core genistoids</taxon>
        <taxon>Genisteae</taxon>
        <taxon>Lupinus</taxon>
    </lineage>
</organism>
<sequence length="66" mass="6932">MKGILTAATDAVVRLHHSVLEDGGISNLGLGYAHCGMVAAARWIPKLCTPTLLKAPGECRGFKVKS</sequence>
<dbReference type="AlphaFoldDB" id="A0A6A4PIV4"/>
<reference evidence="2" key="1">
    <citation type="journal article" date="2020" name="Nat. Commun.">
        <title>Genome sequence of the cluster root forming white lupin.</title>
        <authorList>
            <person name="Hufnagel B."/>
            <person name="Marques A."/>
            <person name="Soriano A."/>
            <person name="Marques L."/>
            <person name="Divol F."/>
            <person name="Doumas P."/>
            <person name="Sallet E."/>
            <person name="Mancinotti D."/>
            <person name="Carrere S."/>
            <person name="Marande W."/>
            <person name="Arribat S."/>
            <person name="Keller J."/>
            <person name="Huneau C."/>
            <person name="Blein T."/>
            <person name="Aime D."/>
            <person name="Laguerre M."/>
            <person name="Taylor J."/>
            <person name="Schubert V."/>
            <person name="Nelson M."/>
            <person name="Geu-Flores F."/>
            <person name="Crespi M."/>
            <person name="Gallardo-Guerrero K."/>
            <person name="Delaux P.-M."/>
            <person name="Salse J."/>
            <person name="Berges H."/>
            <person name="Guyot R."/>
            <person name="Gouzy J."/>
            <person name="Peret B."/>
        </authorList>
    </citation>
    <scope>NUCLEOTIDE SEQUENCE [LARGE SCALE GENOMIC DNA]</scope>
    <source>
        <strain evidence="2">cv. Amiga</strain>
    </source>
</reference>
<evidence type="ECO:0000313" key="1">
    <source>
        <dbReference type="EMBL" id="KAE9601475.1"/>
    </source>
</evidence>